<sequence length="143" mass="16438">MVKKKTVMKYFVKAIWVFNWFNSCGFTELVPVVGSRWDMERFGMITVNSPRKADVLFIAGFQTPKSMKRAQKIYEQMPDPKFVLALGSCPITGGMYWDSYNTVKKLEDYLPVTMYIPGCPPRPEAVFDAVFKIVQHVHGMPDE</sequence>
<dbReference type="NCBIfam" id="TIGR01957">
    <property type="entry name" value="nuoB_fam"/>
    <property type="match status" value="1"/>
</dbReference>
<organism evidence="4">
    <name type="scientific">Candidatus Heimdallarchaeum endolithica</name>
    <dbReference type="NCBI Taxonomy" id="2876572"/>
    <lineage>
        <taxon>Archaea</taxon>
        <taxon>Promethearchaeati</taxon>
        <taxon>Candidatus Heimdallarchaeota</taxon>
        <taxon>Candidatus Heimdallarchaeia (ex Rinke et al. 2021) (nom. nud.)</taxon>
        <taxon>Candidatus Heimdallarchaeales</taxon>
        <taxon>Candidatus Heimdallarchaeaceae</taxon>
        <taxon>Candidatus Heimdallarchaeum</taxon>
    </lineage>
</organism>
<dbReference type="AlphaFoldDB" id="A0A9Y1BSF0"/>
<keyword evidence="2" id="KW-0479">Metal-binding</keyword>
<dbReference type="EC" id="1.6.5.9" evidence="4"/>
<evidence type="ECO:0000256" key="1">
    <source>
        <dbReference type="ARBA" id="ARBA00009173"/>
    </source>
</evidence>
<dbReference type="Pfam" id="PF01058">
    <property type="entry name" value="Oxidored_q6"/>
    <property type="match status" value="1"/>
</dbReference>
<dbReference type="GO" id="GO:0009060">
    <property type="term" value="P:aerobic respiration"/>
    <property type="evidence" value="ECO:0007669"/>
    <property type="project" value="TreeGrafter"/>
</dbReference>
<dbReference type="SUPFAM" id="SSF56770">
    <property type="entry name" value="HydA/Nqo6-like"/>
    <property type="match status" value="1"/>
</dbReference>
<keyword evidence="2" id="KW-0411">Iron-sulfur</keyword>
<dbReference type="InterPro" id="IPR006137">
    <property type="entry name" value="NADH_UbQ_OxRdtase-like_20kDa"/>
</dbReference>
<dbReference type="GO" id="GO:0050136">
    <property type="term" value="F:NADH dehydrogenase (quinone) (non-electrogenic) activity"/>
    <property type="evidence" value="ECO:0007669"/>
    <property type="project" value="UniProtKB-EC"/>
</dbReference>
<dbReference type="EMBL" id="CP084167">
    <property type="protein sequence ID" value="UJG44091.1"/>
    <property type="molecule type" value="Genomic_DNA"/>
</dbReference>
<dbReference type="Proteomes" id="UP001200513">
    <property type="component" value="Chromosome"/>
</dbReference>
<dbReference type="GO" id="GO:0051539">
    <property type="term" value="F:4 iron, 4 sulfur cluster binding"/>
    <property type="evidence" value="ECO:0007669"/>
    <property type="project" value="UniProtKB-KW"/>
</dbReference>
<dbReference type="GO" id="GO:0015990">
    <property type="term" value="P:electron transport coupled proton transport"/>
    <property type="evidence" value="ECO:0007669"/>
    <property type="project" value="TreeGrafter"/>
</dbReference>
<dbReference type="GO" id="GO:0008137">
    <property type="term" value="F:NADH dehydrogenase (ubiquinone) activity"/>
    <property type="evidence" value="ECO:0007669"/>
    <property type="project" value="InterPro"/>
</dbReference>
<accession>A0A9Y1BSF0</accession>
<dbReference type="GO" id="GO:0045271">
    <property type="term" value="C:respiratory chain complex I"/>
    <property type="evidence" value="ECO:0007669"/>
    <property type="project" value="TreeGrafter"/>
</dbReference>
<dbReference type="InterPro" id="IPR006138">
    <property type="entry name" value="NADH_UQ_OxRdtase_20Kd_su"/>
</dbReference>
<dbReference type="NCBIfam" id="NF005012">
    <property type="entry name" value="PRK06411.1"/>
    <property type="match status" value="1"/>
</dbReference>
<keyword evidence="2" id="KW-0408">Iron</keyword>
<keyword evidence="2" id="KW-0520">NAD</keyword>
<keyword evidence="2" id="KW-0004">4Fe-4S</keyword>
<protein>
    <submittedName>
        <fullName evidence="4">NADH-quinone oxidoreductase subunit NuoB</fullName>
        <ecNumber evidence="4">1.6.5.9</ecNumber>
    </submittedName>
</protein>
<dbReference type="GO" id="GO:0048038">
    <property type="term" value="F:quinone binding"/>
    <property type="evidence" value="ECO:0007669"/>
    <property type="project" value="InterPro"/>
</dbReference>
<keyword evidence="4" id="KW-0560">Oxidoreductase</keyword>
<dbReference type="PANTHER" id="PTHR11995:SF14">
    <property type="entry name" value="NADH DEHYDROGENASE [UBIQUINONE] IRON-SULFUR PROTEIN 7, MITOCHONDRIAL"/>
    <property type="match status" value="1"/>
</dbReference>
<name>A0A9Y1BSF0_9ARCH</name>
<dbReference type="Gene3D" id="3.40.50.12280">
    <property type="match status" value="1"/>
</dbReference>
<comment type="similarity">
    <text evidence="1 2">Belongs to the complex I 20 kDa subunit family.</text>
</comment>
<dbReference type="PANTHER" id="PTHR11995">
    <property type="entry name" value="NADH DEHYDROGENASE"/>
    <property type="match status" value="1"/>
</dbReference>
<evidence type="ECO:0000259" key="3">
    <source>
        <dbReference type="Pfam" id="PF01058"/>
    </source>
</evidence>
<gene>
    <name evidence="4" type="primary">nuoB</name>
    <name evidence="4" type="ORF">K9W46_02660</name>
</gene>
<feature type="domain" description="NADH:ubiquinone oxidoreductase-like 20kDa subunit" evidence="3">
    <location>
        <begin position="38"/>
        <end position="132"/>
    </location>
</feature>
<evidence type="ECO:0000313" key="4">
    <source>
        <dbReference type="EMBL" id="UJG44091.1"/>
    </source>
</evidence>
<proteinExistence type="inferred from homology"/>
<reference evidence="4" key="1">
    <citation type="journal article" date="2022" name="Nat. Microbiol.">
        <title>Unique mobile elements and scalable gene flow at the prokaryote-eukaryote boundary revealed by circularized Asgard archaea genomes.</title>
        <authorList>
            <person name="Wu F."/>
            <person name="Speth D.R."/>
            <person name="Philosof A."/>
            <person name="Cremiere A."/>
            <person name="Narayanan A."/>
            <person name="Barco R.A."/>
            <person name="Connon S.A."/>
            <person name="Amend J.P."/>
            <person name="Antoshechkin I.A."/>
            <person name="Orphan V.J."/>
        </authorList>
    </citation>
    <scope>NUCLEOTIDE SEQUENCE</scope>
    <source>
        <strain evidence="4">PR6</strain>
    </source>
</reference>
<evidence type="ECO:0000256" key="2">
    <source>
        <dbReference type="RuleBase" id="RU004464"/>
    </source>
</evidence>
<dbReference type="GO" id="GO:0046872">
    <property type="term" value="F:metal ion binding"/>
    <property type="evidence" value="ECO:0007669"/>
    <property type="project" value="UniProtKB-KW"/>
</dbReference>